<dbReference type="EMBL" id="GGEC01044133">
    <property type="protein sequence ID" value="MBX24617.1"/>
    <property type="molecule type" value="Transcribed_RNA"/>
</dbReference>
<protein>
    <submittedName>
        <fullName evidence="1">Glycine-rich family protein</fullName>
    </submittedName>
</protein>
<proteinExistence type="predicted"/>
<sequence length="69" mass="8191">MHVLKRNIFVSYASQKVAKTLRAQFCFFNKSVKSFIQISSNIFRNMTFKKPLIIMKKIDVVEQTRSKYI</sequence>
<evidence type="ECO:0000313" key="1">
    <source>
        <dbReference type="EMBL" id="MBX24617.1"/>
    </source>
</evidence>
<accession>A0A2P2M322</accession>
<name>A0A2P2M322_RHIMU</name>
<dbReference type="AlphaFoldDB" id="A0A2P2M322"/>
<organism evidence="1">
    <name type="scientific">Rhizophora mucronata</name>
    <name type="common">Asiatic mangrove</name>
    <dbReference type="NCBI Taxonomy" id="61149"/>
    <lineage>
        <taxon>Eukaryota</taxon>
        <taxon>Viridiplantae</taxon>
        <taxon>Streptophyta</taxon>
        <taxon>Embryophyta</taxon>
        <taxon>Tracheophyta</taxon>
        <taxon>Spermatophyta</taxon>
        <taxon>Magnoliopsida</taxon>
        <taxon>eudicotyledons</taxon>
        <taxon>Gunneridae</taxon>
        <taxon>Pentapetalae</taxon>
        <taxon>rosids</taxon>
        <taxon>fabids</taxon>
        <taxon>Malpighiales</taxon>
        <taxon>Rhizophoraceae</taxon>
        <taxon>Rhizophora</taxon>
    </lineage>
</organism>
<reference evidence="1" key="1">
    <citation type="submission" date="2018-02" db="EMBL/GenBank/DDBJ databases">
        <title>Rhizophora mucronata_Transcriptome.</title>
        <authorList>
            <person name="Meera S.P."/>
            <person name="Sreeshan A."/>
            <person name="Augustine A."/>
        </authorList>
    </citation>
    <scope>NUCLEOTIDE SEQUENCE</scope>
    <source>
        <tissue evidence="1">Leaf</tissue>
    </source>
</reference>